<dbReference type="AlphaFoldDB" id="A0AAV1HAF3"/>
<keyword evidence="3" id="KW-1185">Reference proteome</keyword>
<feature type="region of interest" description="Disordered" evidence="1">
    <location>
        <begin position="37"/>
        <end position="60"/>
    </location>
</feature>
<dbReference type="Proteomes" id="UP001178508">
    <property type="component" value="Chromosome 21"/>
</dbReference>
<evidence type="ECO:0000313" key="2">
    <source>
        <dbReference type="EMBL" id="CAJ1083007.1"/>
    </source>
</evidence>
<feature type="compositionally biased region" description="Basic and acidic residues" evidence="1">
    <location>
        <begin position="45"/>
        <end position="60"/>
    </location>
</feature>
<protein>
    <submittedName>
        <fullName evidence="2">Uncharacterized protein</fullName>
    </submittedName>
</protein>
<accession>A0AAV1HAF3</accession>
<proteinExistence type="predicted"/>
<organism evidence="2 3">
    <name type="scientific">Xyrichtys novacula</name>
    <name type="common">Pearly razorfish</name>
    <name type="synonym">Hemipteronotus novacula</name>
    <dbReference type="NCBI Taxonomy" id="13765"/>
    <lineage>
        <taxon>Eukaryota</taxon>
        <taxon>Metazoa</taxon>
        <taxon>Chordata</taxon>
        <taxon>Craniata</taxon>
        <taxon>Vertebrata</taxon>
        <taxon>Euteleostomi</taxon>
        <taxon>Actinopterygii</taxon>
        <taxon>Neopterygii</taxon>
        <taxon>Teleostei</taxon>
        <taxon>Neoteleostei</taxon>
        <taxon>Acanthomorphata</taxon>
        <taxon>Eupercaria</taxon>
        <taxon>Labriformes</taxon>
        <taxon>Labridae</taxon>
        <taxon>Xyrichtys</taxon>
    </lineage>
</organism>
<gene>
    <name evidence="2" type="ORF">XNOV1_A033550</name>
</gene>
<evidence type="ECO:0000313" key="3">
    <source>
        <dbReference type="Proteomes" id="UP001178508"/>
    </source>
</evidence>
<sequence>MLPYFVLHSPEKVFTLLFTTLTHQHILTHSRVWEWATPPPPGLPEPKKSSKDIQEKKKKETKKRENYFGLWARCLKDEFKKKICNNDCYVASSGLVGEEKCHLSRSSEAETALGRLRRREKTQCRSDTHIPADLRLRGSVVTVMAVLQLRANSHTHEPQSRLLPTAGTFRSASCVCISVKGGAVLSHVTIQHTRITNQQ</sequence>
<name>A0AAV1HAF3_XYRNO</name>
<reference evidence="2" key="1">
    <citation type="submission" date="2023-08" db="EMBL/GenBank/DDBJ databases">
        <authorList>
            <person name="Alioto T."/>
            <person name="Alioto T."/>
            <person name="Gomez Garrido J."/>
        </authorList>
    </citation>
    <scope>NUCLEOTIDE SEQUENCE</scope>
</reference>
<evidence type="ECO:0000256" key="1">
    <source>
        <dbReference type="SAM" id="MobiDB-lite"/>
    </source>
</evidence>
<dbReference type="EMBL" id="OY660884">
    <property type="protein sequence ID" value="CAJ1083007.1"/>
    <property type="molecule type" value="Genomic_DNA"/>
</dbReference>